<gene>
    <name evidence="1" type="ORF">PS880_06256</name>
</gene>
<sequence length="99" mass="11000">MPLVTLQDRPGDVLRAGQPALITPTNEGDQQAFTVFHGTLGIAPFAQVLQKLPQLKIQTARVTQWANDLIDSTWFFIRAFSRHDYLDLNGAGQHAMVVL</sequence>
<organism evidence="1 2">
    <name type="scientific">Pseudomonas fluorescens</name>
    <dbReference type="NCBI Taxonomy" id="294"/>
    <lineage>
        <taxon>Bacteria</taxon>
        <taxon>Pseudomonadati</taxon>
        <taxon>Pseudomonadota</taxon>
        <taxon>Gammaproteobacteria</taxon>
        <taxon>Pseudomonadales</taxon>
        <taxon>Pseudomonadaceae</taxon>
        <taxon>Pseudomonas</taxon>
    </lineage>
</organism>
<dbReference type="Proteomes" id="UP000375525">
    <property type="component" value="Unassembled WGS sequence"/>
</dbReference>
<proteinExistence type="predicted"/>
<name>A0A5E7QFZ9_PSEFL</name>
<dbReference type="EMBL" id="CABVIH010000066">
    <property type="protein sequence ID" value="VVP61126.1"/>
    <property type="molecule type" value="Genomic_DNA"/>
</dbReference>
<dbReference type="AlphaFoldDB" id="A0A5E7QFZ9"/>
<reference evidence="1 2" key="1">
    <citation type="submission" date="2019-09" db="EMBL/GenBank/DDBJ databases">
        <authorList>
            <person name="Chandra G."/>
            <person name="Truman W A."/>
        </authorList>
    </citation>
    <scope>NUCLEOTIDE SEQUENCE [LARGE SCALE GENOMIC DNA]</scope>
    <source>
        <strain evidence="1">PS880</strain>
    </source>
</reference>
<evidence type="ECO:0000313" key="1">
    <source>
        <dbReference type="EMBL" id="VVP61126.1"/>
    </source>
</evidence>
<protein>
    <submittedName>
        <fullName evidence="1">Uncharacterized protein</fullName>
    </submittedName>
</protein>
<evidence type="ECO:0000313" key="2">
    <source>
        <dbReference type="Proteomes" id="UP000375525"/>
    </source>
</evidence>
<accession>A0A5E7QFZ9</accession>